<gene>
    <name evidence="2" type="ORF">SAMN02745157_0586</name>
</gene>
<sequence>MGSILPYTTATRRRARPLQKGAPRGEIVIFSGVRIERESPPPPTLPQPAPAKAGG</sequence>
<proteinExistence type="predicted"/>
<evidence type="ECO:0000256" key="1">
    <source>
        <dbReference type="SAM" id="MobiDB-lite"/>
    </source>
</evidence>
<reference evidence="2 3" key="1">
    <citation type="submission" date="2016-11" db="EMBL/GenBank/DDBJ databases">
        <authorList>
            <person name="Jaros S."/>
            <person name="Januszkiewicz K."/>
            <person name="Wedrychowicz H."/>
        </authorList>
    </citation>
    <scope>NUCLEOTIDE SEQUENCE [LARGE SCALE GENOMIC DNA]</scope>
    <source>
        <strain evidence="2 3">DSM 19436</strain>
    </source>
</reference>
<evidence type="ECO:0000313" key="3">
    <source>
        <dbReference type="Proteomes" id="UP000184485"/>
    </source>
</evidence>
<organism evidence="2 3">
    <name type="scientific">Kaistia soli DSM 19436</name>
    <dbReference type="NCBI Taxonomy" id="1122133"/>
    <lineage>
        <taxon>Bacteria</taxon>
        <taxon>Pseudomonadati</taxon>
        <taxon>Pseudomonadota</taxon>
        <taxon>Alphaproteobacteria</taxon>
        <taxon>Hyphomicrobiales</taxon>
        <taxon>Kaistiaceae</taxon>
        <taxon>Kaistia</taxon>
    </lineage>
</organism>
<dbReference type="Proteomes" id="UP000184485">
    <property type="component" value="Unassembled WGS sequence"/>
</dbReference>
<protein>
    <submittedName>
        <fullName evidence="2">Uncharacterized protein</fullName>
    </submittedName>
</protein>
<name>A0A1M4V1C8_9HYPH</name>
<accession>A0A1M4V1C8</accession>
<evidence type="ECO:0000313" key="2">
    <source>
        <dbReference type="EMBL" id="SHE62784.1"/>
    </source>
</evidence>
<dbReference type="AlphaFoldDB" id="A0A1M4V1C8"/>
<dbReference type="RefSeq" id="WP_175561688.1">
    <property type="nucleotide sequence ID" value="NZ_FQUP01000001.1"/>
</dbReference>
<feature type="region of interest" description="Disordered" evidence="1">
    <location>
        <begin position="1"/>
        <end position="55"/>
    </location>
</feature>
<dbReference type="EMBL" id="FQUP01000001">
    <property type="protein sequence ID" value="SHE62784.1"/>
    <property type="molecule type" value="Genomic_DNA"/>
</dbReference>
<feature type="compositionally biased region" description="Pro residues" evidence="1">
    <location>
        <begin position="40"/>
        <end position="49"/>
    </location>
</feature>
<keyword evidence="3" id="KW-1185">Reference proteome</keyword>